<sequence>MPNSNGHGDWYRRTVLGIISSAAVPAVFSGIGGADAPQNQLDRAPRKPMKGGSNALDSINFGNPGSESRHDLRVGTSETVRGKEGRSARRLLPLNAPEHQLGSMSFTLRCDSEYRTYLTLKFKSNPDNFKRLFLFDGTEMIGYMEPGVGWPSLDMGSQPGSFGAISTHGEFWYATHRLPGYLTEDSDEVELRIVSWDGEQPSQNIYRAYTHTDPYLQPPANDKRGGQFELGPIRDVSAESQIEPVVEQIDELVREGQQKSTISPRGALGLAMAAQRDWIDAVDTDAVFETVRKTVDDWAIRQAKSAPHEVVHRGWEEHGRFARSITLLWEDFEEHDAFRQKLEGHPAGEITRRDAYVQFFGEGLDWRSKSRREVTNQIMFVTIALVRMNSVLKKLDSDRTRSQETVDRWIDEAIGLTSLTVTDDETLPVSQFYESFASWSDYDPEADGEVKYMPWFESGSYHTVSEKGLAKEPDHVAHYGELALSLIVKLYHETGLERVHERAIEASQARAPFRLLVNDAETGNRWAAAEGTVGVRNVEHPGMAGHLRGYGFKPLFHALKLGDPVSVRFGKLAIDHNVAGSMNQWWFDVWGVGSLERWIHRVEGYRAVQEMDDSSYRTPMHRDRFAWADEDLGTVSITDGSNRVFANLGYGGATNLHDWGVNSMARIHHHNPDVDRVLNIDLTRAEFPTTGATWSRPNQLLFSGEFMDVKMTEEERTRRLPDDGEVVIDQAMAGEPVPQASSPGSEPWPLADDDDEYDPIDYYKRTPDPRVGMGIHYRECRYGPYLIGMNSSGAPERGFGEGSAYELELPDGVSTATDLMTGETVSGESVPVPPRSTRILKLDHRKPKDRQD</sequence>
<dbReference type="AlphaFoldDB" id="A0ABD5YS47"/>
<dbReference type="Proteomes" id="UP001596417">
    <property type="component" value="Unassembled WGS sequence"/>
</dbReference>
<reference evidence="2 3" key="1">
    <citation type="journal article" date="2019" name="Int. J. Syst. Evol. Microbiol.">
        <title>The Global Catalogue of Microorganisms (GCM) 10K type strain sequencing project: providing services to taxonomists for standard genome sequencing and annotation.</title>
        <authorList>
            <consortium name="The Broad Institute Genomics Platform"/>
            <consortium name="The Broad Institute Genome Sequencing Center for Infectious Disease"/>
            <person name="Wu L."/>
            <person name="Ma J."/>
        </authorList>
    </citation>
    <scope>NUCLEOTIDE SEQUENCE [LARGE SCALE GENOMIC DNA]</scope>
    <source>
        <strain evidence="2 3">RDMS1</strain>
    </source>
</reference>
<accession>A0ABD5YS47</accession>
<dbReference type="RefSeq" id="WP_248909902.1">
    <property type="nucleotide sequence ID" value="NZ_CP109980.1"/>
</dbReference>
<evidence type="ECO:0000313" key="2">
    <source>
        <dbReference type="EMBL" id="MFC7192224.1"/>
    </source>
</evidence>
<organism evidence="2 3">
    <name type="scientific">Halocatena marina</name>
    <dbReference type="NCBI Taxonomy" id="2934937"/>
    <lineage>
        <taxon>Archaea</taxon>
        <taxon>Methanobacteriati</taxon>
        <taxon>Methanobacteriota</taxon>
        <taxon>Stenosarchaea group</taxon>
        <taxon>Halobacteria</taxon>
        <taxon>Halobacteriales</taxon>
        <taxon>Natronomonadaceae</taxon>
        <taxon>Halocatena</taxon>
    </lineage>
</organism>
<evidence type="ECO:0000256" key="1">
    <source>
        <dbReference type="SAM" id="MobiDB-lite"/>
    </source>
</evidence>
<feature type="compositionally biased region" description="Polar residues" evidence="1">
    <location>
        <begin position="55"/>
        <end position="66"/>
    </location>
</feature>
<feature type="compositionally biased region" description="Basic residues" evidence="1">
    <location>
        <begin position="843"/>
        <end position="852"/>
    </location>
</feature>
<proteinExistence type="predicted"/>
<feature type="region of interest" description="Disordered" evidence="1">
    <location>
        <begin position="32"/>
        <end position="86"/>
    </location>
</feature>
<evidence type="ECO:0000313" key="3">
    <source>
        <dbReference type="Proteomes" id="UP001596417"/>
    </source>
</evidence>
<keyword evidence="3" id="KW-1185">Reference proteome</keyword>
<feature type="region of interest" description="Disordered" evidence="1">
    <location>
        <begin position="814"/>
        <end position="852"/>
    </location>
</feature>
<name>A0ABD5YS47_9EURY</name>
<gene>
    <name evidence="2" type="ORF">ACFQL7_22000</name>
</gene>
<dbReference type="GeneID" id="76201892"/>
<protein>
    <submittedName>
        <fullName evidence="2">Uncharacterized protein</fullName>
    </submittedName>
</protein>
<feature type="compositionally biased region" description="Polar residues" evidence="1">
    <location>
        <begin position="814"/>
        <end position="827"/>
    </location>
</feature>
<comment type="caution">
    <text evidence="2">The sequence shown here is derived from an EMBL/GenBank/DDBJ whole genome shotgun (WGS) entry which is preliminary data.</text>
</comment>
<dbReference type="EMBL" id="JBHTAX010000004">
    <property type="protein sequence ID" value="MFC7192224.1"/>
    <property type="molecule type" value="Genomic_DNA"/>
</dbReference>